<dbReference type="InterPro" id="IPR006311">
    <property type="entry name" value="TAT_signal"/>
</dbReference>
<dbReference type="Pfam" id="PF00266">
    <property type="entry name" value="Aminotran_5"/>
    <property type="match status" value="1"/>
</dbReference>
<keyword evidence="1" id="KW-0663">Pyridoxal phosphate</keyword>
<dbReference type="PANTHER" id="PTHR43092:SF6">
    <property type="entry name" value="BLR1280 PROTEIN"/>
    <property type="match status" value="1"/>
</dbReference>
<dbReference type="InterPro" id="IPR015422">
    <property type="entry name" value="PyrdxlP-dep_Trfase_small"/>
</dbReference>
<sequence>MPNLRRSFLKKLAGAGSALSLSPFMTNVLAGELSESLLQLNRLSPEDAAQDEDLWRSIQQAYTVSPNIINLNNGGVSPQPKIVQDAVDRYYHLSNEAPSYYMWRILDQGRESLRMKLADVAGCSPEEVAINRNATEALDTIIFGMNLQKGDEVVLSKYDYPNMVNAYKQRAKRDGIKLNWITLDIGMEDEDAIAQRYIEAITPKTKVIHITQLVNWSGQVVPPQKICAEARKRGIKTVVDGAHAFAHIDSNLTELGCDYYGTSLHKWLCAPFGTGMIHVKKEHIADLWPLIPDHEPERDDIRKFESLGTRSFAPEQAIGQAIDFHNAIGAERKRARLHYLKRYWVDQVKDHPNIQINTPLSPEFSGALCNVGILGMEAGDVNNRLFNEYKIHATPVKWEALNGVRITPHVYTKLSDLDRLSKALLAFADEQPKQSMR</sequence>
<evidence type="ECO:0000256" key="1">
    <source>
        <dbReference type="ARBA" id="ARBA00022898"/>
    </source>
</evidence>
<accession>A0AA49JB15</accession>
<reference evidence="3" key="1">
    <citation type="journal article" date="2023" name="Comput. Struct. Biotechnol. J.">
        <title>Discovery of a novel marine Bacteroidetes with a rich repertoire of carbohydrate-active enzymes.</title>
        <authorList>
            <person name="Chen B."/>
            <person name="Liu G."/>
            <person name="Chen Q."/>
            <person name="Wang H."/>
            <person name="Liu L."/>
            <person name="Tang K."/>
        </authorList>
    </citation>
    <scope>NUCLEOTIDE SEQUENCE</scope>
    <source>
        <strain evidence="3">TK19036</strain>
    </source>
</reference>
<dbReference type="GO" id="GO:0008483">
    <property type="term" value="F:transaminase activity"/>
    <property type="evidence" value="ECO:0007669"/>
    <property type="project" value="UniProtKB-KW"/>
</dbReference>
<dbReference type="AlphaFoldDB" id="A0AA49JB15"/>
<keyword evidence="3" id="KW-0808">Transferase</keyword>
<gene>
    <name evidence="3" type="ORF">K4G66_17355</name>
</gene>
<feature type="domain" description="Aminotransferase class V" evidence="2">
    <location>
        <begin position="70"/>
        <end position="392"/>
    </location>
</feature>
<dbReference type="PANTHER" id="PTHR43092">
    <property type="entry name" value="L-CYSTEINE DESULFHYDRASE"/>
    <property type="match status" value="1"/>
</dbReference>
<keyword evidence="3" id="KW-0032">Aminotransferase</keyword>
<dbReference type="InterPro" id="IPR015421">
    <property type="entry name" value="PyrdxlP-dep_Trfase_major"/>
</dbReference>
<dbReference type="InterPro" id="IPR000192">
    <property type="entry name" value="Aminotrans_V_dom"/>
</dbReference>
<dbReference type="EMBL" id="CP120682">
    <property type="protein sequence ID" value="WKN34148.1"/>
    <property type="molecule type" value="Genomic_DNA"/>
</dbReference>
<evidence type="ECO:0000313" key="3">
    <source>
        <dbReference type="EMBL" id="WKN34148.1"/>
    </source>
</evidence>
<dbReference type="Gene3D" id="3.40.640.10">
    <property type="entry name" value="Type I PLP-dependent aspartate aminotransferase-like (Major domain)"/>
    <property type="match status" value="1"/>
</dbReference>
<organism evidence="3">
    <name type="scientific">Roseihalotalea indica</name>
    <dbReference type="NCBI Taxonomy" id="2867963"/>
    <lineage>
        <taxon>Bacteria</taxon>
        <taxon>Pseudomonadati</taxon>
        <taxon>Bacteroidota</taxon>
        <taxon>Cytophagia</taxon>
        <taxon>Cytophagales</taxon>
        <taxon>Catalimonadaceae</taxon>
        <taxon>Roseihalotalea</taxon>
    </lineage>
</organism>
<dbReference type="Gene3D" id="3.90.1150.10">
    <property type="entry name" value="Aspartate Aminotransferase, domain 1"/>
    <property type="match status" value="1"/>
</dbReference>
<evidence type="ECO:0000259" key="2">
    <source>
        <dbReference type="Pfam" id="PF00266"/>
    </source>
</evidence>
<name>A0AA49JB15_9BACT</name>
<dbReference type="InterPro" id="IPR015424">
    <property type="entry name" value="PyrdxlP-dep_Trfase"/>
</dbReference>
<dbReference type="SUPFAM" id="SSF53383">
    <property type="entry name" value="PLP-dependent transferases"/>
    <property type="match status" value="1"/>
</dbReference>
<protein>
    <submittedName>
        <fullName evidence="3">Aminotransferase class V-fold PLP-dependent enzyme</fullName>
    </submittedName>
</protein>
<dbReference type="PROSITE" id="PS51318">
    <property type="entry name" value="TAT"/>
    <property type="match status" value="1"/>
</dbReference>
<reference evidence="3" key="2">
    <citation type="journal article" date="2024" name="Antonie Van Leeuwenhoek">
        <title>Roseihalotalea indica gen. nov., sp. nov., a halophilic Bacteroidetes from mesopelagic Southwest Indian Ocean with higher carbohydrate metabolic potential.</title>
        <authorList>
            <person name="Chen B."/>
            <person name="Zhang M."/>
            <person name="Lin D."/>
            <person name="Ye J."/>
            <person name="Tang K."/>
        </authorList>
    </citation>
    <scope>NUCLEOTIDE SEQUENCE</scope>
    <source>
        <strain evidence="3">TK19036</strain>
    </source>
</reference>
<proteinExistence type="predicted"/>